<dbReference type="GeneID" id="24099666"/>
<dbReference type="InParanoid" id="J4GTY1"/>
<accession>J4GTY1</accession>
<dbReference type="Proteomes" id="UP000006352">
    <property type="component" value="Unassembled WGS sequence"/>
</dbReference>
<reference evidence="1 2" key="1">
    <citation type="journal article" date="2012" name="Appl. Environ. Microbiol.">
        <title>Short-read sequencing for genomic analysis of the brown rot fungus Fibroporia radiculosa.</title>
        <authorList>
            <person name="Tang J.D."/>
            <person name="Perkins A.D."/>
            <person name="Sonstegard T.S."/>
            <person name="Schroeder S.G."/>
            <person name="Burgess S.C."/>
            <person name="Diehl S.V."/>
        </authorList>
    </citation>
    <scope>NUCLEOTIDE SEQUENCE [LARGE SCALE GENOMIC DNA]</scope>
    <source>
        <strain evidence="1 2">TFFH 294</strain>
    </source>
</reference>
<organism evidence="1 2">
    <name type="scientific">Fibroporia radiculosa</name>
    <dbReference type="NCBI Taxonomy" id="599839"/>
    <lineage>
        <taxon>Eukaryota</taxon>
        <taxon>Fungi</taxon>
        <taxon>Dikarya</taxon>
        <taxon>Basidiomycota</taxon>
        <taxon>Agaricomycotina</taxon>
        <taxon>Agaricomycetes</taxon>
        <taxon>Polyporales</taxon>
        <taxon>Fibroporiaceae</taxon>
        <taxon>Fibroporia</taxon>
    </lineage>
</organism>
<dbReference type="OrthoDB" id="2803172at2759"/>
<evidence type="ECO:0000313" key="1">
    <source>
        <dbReference type="EMBL" id="CCM04755.1"/>
    </source>
</evidence>
<dbReference type="EMBL" id="HE797167">
    <property type="protein sequence ID" value="CCM04755.1"/>
    <property type="molecule type" value="Genomic_DNA"/>
</dbReference>
<sequence>MFWEPTLRQVLARDDQPPHPVPQALGGSKCGVERVGLATAKAGVPLRTVPVDLLLDNWKLHKDGCKETALSRKRLEELKKTDPTGAQIHADWFEWRTAANNNDTMAMTHALGLQRDSSRGRTHILFRLCQYTPRVFKISDVLTEIETMMNLDLGEGQEYI</sequence>
<proteinExistence type="predicted"/>
<dbReference type="HOGENOM" id="CLU_1652178_0_0_1"/>
<dbReference type="AlphaFoldDB" id="J4GTY1"/>
<name>J4GTY1_9APHY</name>
<protein>
    <submittedName>
        <fullName evidence="1">Uncharacterized protein</fullName>
    </submittedName>
</protein>
<keyword evidence="2" id="KW-1185">Reference proteome</keyword>
<dbReference type="RefSeq" id="XP_012184038.1">
    <property type="nucleotide sequence ID" value="XM_012328648.1"/>
</dbReference>
<gene>
    <name evidence="1" type="ORF">FIBRA_06945</name>
</gene>
<evidence type="ECO:0000313" key="2">
    <source>
        <dbReference type="Proteomes" id="UP000006352"/>
    </source>
</evidence>
<dbReference type="STRING" id="599839.J4GTY1"/>